<evidence type="ECO:0000256" key="1">
    <source>
        <dbReference type="PIRNR" id="PIRNR006386"/>
    </source>
</evidence>
<comment type="catalytic activity">
    <reaction evidence="1">
        <text>2-hydroxychromene-2-carboxylate = (3E)-4-(2-hydroxyphenyl)-2-oxobut-3-enoate</text>
        <dbReference type="Rhea" id="RHEA:27401"/>
        <dbReference type="ChEBI" id="CHEBI:59350"/>
        <dbReference type="ChEBI" id="CHEBI:59353"/>
        <dbReference type="EC" id="5.99.1.4"/>
    </reaction>
</comment>
<dbReference type="InterPro" id="IPR036249">
    <property type="entry name" value="Thioredoxin-like_sf"/>
</dbReference>
<accession>A0A520MZQ4</accession>
<dbReference type="InterPro" id="IPR044087">
    <property type="entry name" value="NahD-like"/>
</dbReference>
<dbReference type="GO" id="GO:0004602">
    <property type="term" value="F:glutathione peroxidase activity"/>
    <property type="evidence" value="ECO:0007669"/>
    <property type="project" value="TreeGrafter"/>
</dbReference>
<dbReference type="Proteomes" id="UP000319384">
    <property type="component" value="Unassembled WGS sequence"/>
</dbReference>
<dbReference type="Pfam" id="PF01323">
    <property type="entry name" value="DSBA"/>
    <property type="match status" value="1"/>
</dbReference>
<dbReference type="PANTHER" id="PTHR42943:SF2">
    <property type="entry name" value="GLUTATHIONE S-TRANSFERASE KAPPA 1"/>
    <property type="match status" value="1"/>
</dbReference>
<dbReference type="GO" id="GO:1901170">
    <property type="term" value="P:naphthalene catabolic process"/>
    <property type="evidence" value="ECO:0007669"/>
    <property type="project" value="InterPro"/>
</dbReference>
<evidence type="ECO:0000313" key="4">
    <source>
        <dbReference type="Proteomes" id="UP000319384"/>
    </source>
</evidence>
<dbReference type="Gene3D" id="3.40.30.10">
    <property type="entry name" value="Glutaredoxin"/>
    <property type="match status" value="1"/>
</dbReference>
<dbReference type="GO" id="GO:0006749">
    <property type="term" value="P:glutathione metabolic process"/>
    <property type="evidence" value="ECO:0007669"/>
    <property type="project" value="TreeGrafter"/>
</dbReference>
<comment type="similarity">
    <text evidence="1">Belongs to the GST superfamily. NadH family.</text>
</comment>
<name>A0A520MZQ4_9GAMM</name>
<dbReference type="AlphaFoldDB" id="A0A520MZQ4"/>
<dbReference type="GO" id="GO:0004364">
    <property type="term" value="F:glutathione transferase activity"/>
    <property type="evidence" value="ECO:0007669"/>
    <property type="project" value="TreeGrafter"/>
</dbReference>
<evidence type="ECO:0000259" key="2">
    <source>
        <dbReference type="Pfam" id="PF01323"/>
    </source>
</evidence>
<dbReference type="PANTHER" id="PTHR42943">
    <property type="entry name" value="GLUTATHIONE S-TRANSFERASE KAPPA"/>
    <property type="match status" value="1"/>
</dbReference>
<dbReference type="SUPFAM" id="SSF52833">
    <property type="entry name" value="Thioredoxin-like"/>
    <property type="match status" value="1"/>
</dbReference>
<reference evidence="3 4" key="1">
    <citation type="submission" date="2019-02" db="EMBL/GenBank/DDBJ databases">
        <title>Prokaryotic population dynamics and viral predation in marine succession experiment using metagenomics: the confinement effect.</title>
        <authorList>
            <person name="Haro-Moreno J.M."/>
            <person name="Rodriguez-Valera F."/>
            <person name="Lopez-Perez M."/>
        </authorList>
    </citation>
    <scope>NUCLEOTIDE SEQUENCE [LARGE SCALE GENOMIC DNA]</scope>
    <source>
        <strain evidence="3">MED-G162</strain>
    </source>
</reference>
<dbReference type="InterPro" id="IPR051924">
    <property type="entry name" value="GST_Kappa/NadH"/>
</dbReference>
<dbReference type="EC" id="5.99.1.4" evidence="1"/>
<dbReference type="PIRSF" id="PIRSF006386">
    <property type="entry name" value="HCCAis_GSTk"/>
    <property type="match status" value="1"/>
</dbReference>
<keyword evidence="1 3" id="KW-0413">Isomerase</keyword>
<organism evidence="3 4">
    <name type="scientific">SAR86 cluster bacterium</name>
    <dbReference type="NCBI Taxonomy" id="2030880"/>
    <lineage>
        <taxon>Bacteria</taxon>
        <taxon>Pseudomonadati</taxon>
        <taxon>Pseudomonadota</taxon>
        <taxon>Gammaproteobacteria</taxon>
        <taxon>SAR86 cluster</taxon>
    </lineage>
</organism>
<comment type="caution">
    <text evidence="3">The sequence shown here is derived from an EMBL/GenBank/DDBJ whole genome shotgun (WGS) entry which is preliminary data.</text>
</comment>
<protein>
    <recommendedName>
        <fullName evidence="1">2-hydroxychromene-2-carboxylate isomerase</fullName>
        <ecNumber evidence="1">5.99.1.4</ecNumber>
    </recommendedName>
</protein>
<gene>
    <name evidence="3" type="ORF">EVA95_01655</name>
</gene>
<feature type="domain" description="DSBA-like thioredoxin" evidence="2">
    <location>
        <begin position="3"/>
        <end position="196"/>
    </location>
</feature>
<proteinExistence type="inferred from homology"/>
<dbReference type="InterPro" id="IPR014440">
    <property type="entry name" value="HCCAis_GSTk"/>
</dbReference>
<sequence>MKVDFIYDVATPNGYLAHKVVPWFEKRTGTEFNYIPCLAGGIFKLTNNTPPLIANADVKNKAEYFFIEISRFIKKHNLTKFKNNSNFPQNSLNIQRGAVAAEQLGILKEYVECTMSAMWEKDLNIQEMDILEKALDDDEIDSKSILDMIQTKECKDKLIANTSWAVENGAFGIPTFLVDDQIFFGKDHLYQLEEYINSKN</sequence>
<dbReference type="CDD" id="cd03022">
    <property type="entry name" value="DsbA_HCCA_Iso"/>
    <property type="match status" value="1"/>
</dbReference>
<dbReference type="EMBL" id="SHBH01000008">
    <property type="protein sequence ID" value="RZO26701.1"/>
    <property type="molecule type" value="Genomic_DNA"/>
</dbReference>
<dbReference type="GO" id="GO:0018845">
    <property type="term" value="F:2-hydroxychromene-2-carboxylate isomerase activity"/>
    <property type="evidence" value="ECO:0007669"/>
    <property type="project" value="UniProtKB-UniRule"/>
</dbReference>
<dbReference type="InterPro" id="IPR001853">
    <property type="entry name" value="DSBA-like_thioredoxin_dom"/>
</dbReference>
<evidence type="ECO:0000313" key="3">
    <source>
        <dbReference type="EMBL" id="RZO26701.1"/>
    </source>
</evidence>